<dbReference type="EMBL" id="JBEPMP010000001">
    <property type="protein sequence ID" value="MET3729240.1"/>
    <property type="molecule type" value="Genomic_DNA"/>
</dbReference>
<dbReference type="SUPFAM" id="SSF143865">
    <property type="entry name" value="CorA soluble domain-like"/>
    <property type="match status" value="1"/>
</dbReference>
<evidence type="ECO:0000256" key="1">
    <source>
        <dbReference type="ARBA" id="ARBA00004651"/>
    </source>
</evidence>
<evidence type="ECO:0000313" key="10">
    <source>
        <dbReference type="Proteomes" id="UP001549097"/>
    </source>
</evidence>
<comment type="caution">
    <text evidence="9">The sequence shown here is derived from an EMBL/GenBank/DDBJ whole genome shotgun (WGS) entry which is preliminary data.</text>
</comment>
<protein>
    <recommendedName>
        <fullName evidence="8">Magnesium transport protein CorA</fullName>
    </recommendedName>
</protein>
<dbReference type="InterPro" id="IPR002523">
    <property type="entry name" value="MgTranspt_CorA/ZnTranspt_ZntB"/>
</dbReference>
<dbReference type="Pfam" id="PF01544">
    <property type="entry name" value="CorA"/>
    <property type="match status" value="1"/>
</dbReference>
<dbReference type="Gene3D" id="3.30.460.20">
    <property type="entry name" value="CorA soluble domain-like"/>
    <property type="match status" value="1"/>
</dbReference>
<keyword evidence="4 8" id="KW-1003">Cell membrane</keyword>
<evidence type="ECO:0000256" key="3">
    <source>
        <dbReference type="ARBA" id="ARBA00022448"/>
    </source>
</evidence>
<evidence type="ECO:0000256" key="4">
    <source>
        <dbReference type="ARBA" id="ARBA00022475"/>
    </source>
</evidence>
<sequence length="317" mass="37659">MIRILAVDDQNKLLQNPSIEELKTTNIKWYWIDISKPTVSESAILTDYFDFHPLAVEDCLYYLQRPKLEYYEDHSFFVVHALDPKNLETHEVDMFWGENFVVSFHLVDIPEINQLWDTMQRVKTISKIGPAEIFHKILDKIVDTYFPITQQIEDQILSIESNFNVSDQTVIQETFTVRSELIKLRKTIIPMRELLYRITESKRLPITNKKMVYFHDVHDHLIKLSHMVESSREITSEIRDNYISLNSFRMNRIMKTLTVITTIFMPLTFIAGVYGMNFENMPELNWQYGYFTILGVMLSIGVFMILWFIRKGWFKDN</sequence>
<comment type="subcellular location">
    <subcellularLocation>
        <location evidence="1">Cell membrane</location>
        <topology evidence="1">Multi-pass membrane protein</topology>
    </subcellularLocation>
    <subcellularLocation>
        <location evidence="8">Membrane</location>
        <topology evidence="8">Multi-pass membrane protein</topology>
    </subcellularLocation>
</comment>
<keyword evidence="7 8" id="KW-0472">Membrane</keyword>
<dbReference type="NCBIfam" id="TIGR00383">
    <property type="entry name" value="corA"/>
    <property type="match status" value="1"/>
</dbReference>
<evidence type="ECO:0000256" key="2">
    <source>
        <dbReference type="ARBA" id="ARBA00009765"/>
    </source>
</evidence>
<keyword evidence="10" id="KW-1185">Reference proteome</keyword>
<feature type="transmembrane region" description="Helical" evidence="8">
    <location>
        <begin position="257"/>
        <end position="276"/>
    </location>
</feature>
<dbReference type="CDD" id="cd12831">
    <property type="entry name" value="TmCorA-like_u2"/>
    <property type="match status" value="1"/>
</dbReference>
<gene>
    <name evidence="8" type="primary">corA</name>
    <name evidence="9" type="ORF">ABID52_002821</name>
</gene>
<evidence type="ECO:0000256" key="8">
    <source>
        <dbReference type="RuleBase" id="RU362010"/>
    </source>
</evidence>
<dbReference type="InterPro" id="IPR004488">
    <property type="entry name" value="Mg/Co-transport_prot_CorA"/>
</dbReference>
<dbReference type="PANTHER" id="PTHR46494">
    <property type="entry name" value="CORA FAMILY METAL ION TRANSPORTER (EUROFUNG)"/>
    <property type="match status" value="1"/>
</dbReference>
<dbReference type="PANTHER" id="PTHR46494:SF1">
    <property type="entry name" value="CORA FAMILY METAL ION TRANSPORTER (EUROFUNG)"/>
    <property type="match status" value="1"/>
</dbReference>
<organism evidence="9 10">
    <name type="scientific">Fictibacillus halophilus</name>
    <dbReference type="NCBI Taxonomy" id="1610490"/>
    <lineage>
        <taxon>Bacteria</taxon>
        <taxon>Bacillati</taxon>
        <taxon>Bacillota</taxon>
        <taxon>Bacilli</taxon>
        <taxon>Bacillales</taxon>
        <taxon>Fictibacillaceae</taxon>
        <taxon>Fictibacillus</taxon>
    </lineage>
</organism>
<keyword evidence="8" id="KW-0460">Magnesium</keyword>
<keyword evidence="8" id="KW-0406">Ion transport</keyword>
<dbReference type="Proteomes" id="UP001549097">
    <property type="component" value="Unassembled WGS sequence"/>
</dbReference>
<proteinExistence type="inferred from homology"/>
<dbReference type="InterPro" id="IPR045863">
    <property type="entry name" value="CorA_TM1_TM2"/>
</dbReference>
<keyword evidence="5 8" id="KW-0812">Transmembrane</keyword>
<dbReference type="InterPro" id="IPR045861">
    <property type="entry name" value="CorA_cytoplasmic_dom"/>
</dbReference>
<dbReference type="Gene3D" id="1.20.58.340">
    <property type="entry name" value="Magnesium transport protein CorA, transmembrane region"/>
    <property type="match status" value="2"/>
</dbReference>
<dbReference type="SUPFAM" id="SSF144083">
    <property type="entry name" value="Magnesium transport protein CorA, transmembrane region"/>
    <property type="match status" value="1"/>
</dbReference>
<evidence type="ECO:0000256" key="5">
    <source>
        <dbReference type="ARBA" id="ARBA00022692"/>
    </source>
</evidence>
<reference evidence="9 10" key="1">
    <citation type="submission" date="2024-06" db="EMBL/GenBank/DDBJ databases">
        <title>Genomic Encyclopedia of Type Strains, Phase IV (KMG-IV): sequencing the most valuable type-strain genomes for metagenomic binning, comparative biology and taxonomic classification.</title>
        <authorList>
            <person name="Goeker M."/>
        </authorList>
    </citation>
    <scope>NUCLEOTIDE SEQUENCE [LARGE SCALE GENOMIC DNA]</scope>
    <source>
        <strain evidence="9 10">DSM 100124</strain>
    </source>
</reference>
<feature type="transmembrane region" description="Helical" evidence="8">
    <location>
        <begin position="288"/>
        <end position="309"/>
    </location>
</feature>
<comment type="function">
    <text evidence="8">Mediates influx of magnesium ions.</text>
</comment>
<comment type="similarity">
    <text evidence="2 8">Belongs to the CorA metal ion transporter (MIT) (TC 1.A.35) family.</text>
</comment>
<accession>A0ABV2LKY1</accession>
<evidence type="ECO:0000313" key="9">
    <source>
        <dbReference type="EMBL" id="MET3729240.1"/>
    </source>
</evidence>
<keyword evidence="6 8" id="KW-1133">Transmembrane helix</keyword>
<keyword evidence="3 8" id="KW-0813">Transport</keyword>
<evidence type="ECO:0000256" key="6">
    <source>
        <dbReference type="ARBA" id="ARBA00022989"/>
    </source>
</evidence>
<name>A0ABV2LKY1_9BACL</name>
<evidence type="ECO:0000256" key="7">
    <source>
        <dbReference type="ARBA" id="ARBA00023136"/>
    </source>
</evidence>
<dbReference type="RefSeq" id="WP_198766646.1">
    <property type="nucleotide sequence ID" value="NZ_JAEACF010000001.1"/>
</dbReference>